<keyword evidence="2" id="KW-1185">Reference proteome</keyword>
<accession>A0AAE3SFP7</accession>
<comment type="caution">
    <text evidence="1">The sequence shown here is derived from an EMBL/GenBank/DDBJ whole genome shotgun (WGS) entry which is preliminary data.</text>
</comment>
<name>A0AAE3SFP7_9BACT</name>
<sequence length="169" mass="19949">MKNLIYPGIFYIIFLFYLLNSPITSAQSNKTRANELDCEPTDTYHNKKALARIYPIKNQEKINLIHYFYGEKAYHIQLCKSNKKITYRIRLIDPETKYVFWDNKKDSFTDHVNVSFGTTTRINVQIEALNIDSKHRNGEMFGLSVYYHEEQKKQNEIATPILEENPFAN</sequence>
<dbReference type="EMBL" id="JAPDPJ010000030">
    <property type="protein sequence ID" value="MCW3787486.1"/>
    <property type="molecule type" value="Genomic_DNA"/>
</dbReference>
<dbReference type="RefSeq" id="WP_301191051.1">
    <property type="nucleotide sequence ID" value="NZ_JAPDPJ010000030.1"/>
</dbReference>
<evidence type="ECO:0000313" key="2">
    <source>
        <dbReference type="Proteomes" id="UP001209229"/>
    </source>
</evidence>
<evidence type="ECO:0000313" key="1">
    <source>
        <dbReference type="EMBL" id="MCW3787486.1"/>
    </source>
</evidence>
<dbReference type="AlphaFoldDB" id="A0AAE3SFP7"/>
<dbReference type="Proteomes" id="UP001209229">
    <property type="component" value="Unassembled WGS sequence"/>
</dbReference>
<proteinExistence type="predicted"/>
<reference evidence="1" key="1">
    <citation type="submission" date="2022-10" db="EMBL/GenBank/DDBJ databases">
        <authorList>
            <person name="Yu W.X."/>
        </authorList>
    </citation>
    <scope>NUCLEOTIDE SEQUENCE</scope>
    <source>
        <strain evidence="1">AAT</strain>
    </source>
</reference>
<organism evidence="1 2">
    <name type="scientific">Plebeiibacterium sediminum</name>
    <dbReference type="NCBI Taxonomy" id="2992112"/>
    <lineage>
        <taxon>Bacteria</taxon>
        <taxon>Pseudomonadati</taxon>
        <taxon>Bacteroidota</taxon>
        <taxon>Bacteroidia</taxon>
        <taxon>Marinilabiliales</taxon>
        <taxon>Marinilabiliaceae</taxon>
        <taxon>Plebeiibacterium</taxon>
    </lineage>
</organism>
<gene>
    <name evidence="1" type="ORF">OM075_13485</name>
</gene>
<protein>
    <submittedName>
        <fullName evidence="1">Uncharacterized protein</fullName>
    </submittedName>
</protein>